<gene>
    <name evidence="2" type="ORF">MPRI_34910</name>
</gene>
<dbReference type="CDD" id="cd11586">
    <property type="entry name" value="VbhA_like"/>
    <property type="match status" value="1"/>
</dbReference>
<accession>A0ABM7KAX9</accession>
<evidence type="ECO:0000313" key="3">
    <source>
        <dbReference type="Proteomes" id="UP000466578"/>
    </source>
</evidence>
<proteinExistence type="predicted"/>
<evidence type="ECO:0000313" key="2">
    <source>
        <dbReference type="EMBL" id="BBY71304.1"/>
    </source>
</evidence>
<dbReference type="GeneID" id="45453889"/>
<name>A0ABM7KAX9_9MYCO</name>
<dbReference type="Pfam" id="PF18495">
    <property type="entry name" value="VbhA"/>
    <property type="match status" value="1"/>
</dbReference>
<dbReference type="EMBL" id="AP022597">
    <property type="protein sequence ID" value="BBY71304.1"/>
    <property type="molecule type" value="Genomic_DNA"/>
</dbReference>
<sequence>MSELQNAKRRIKAIRAIRHSTELEGSLSTNATRADQLAYARGNITAAELCDRVRRRHNVQ</sequence>
<evidence type="ECO:0000259" key="1">
    <source>
        <dbReference type="Pfam" id="PF18495"/>
    </source>
</evidence>
<keyword evidence="3" id="KW-1185">Reference proteome</keyword>
<dbReference type="InterPro" id="IPR033788">
    <property type="entry name" value="VbhA-like"/>
</dbReference>
<protein>
    <recommendedName>
        <fullName evidence="1">Antitoxin VbhA domain-containing protein</fullName>
    </recommendedName>
</protein>
<feature type="domain" description="Antitoxin VbhA" evidence="1">
    <location>
        <begin position="10"/>
        <end position="56"/>
    </location>
</feature>
<dbReference type="InterPro" id="IPR043038">
    <property type="entry name" value="VbhA_sf"/>
</dbReference>
<dbReference type="RefSeq" id="WP_014384205.1">
    <property type="nucleotide sequence ID" value="NC_016948.1"/>
</dbReference>
<dbReference type="InterPro" id="IPR041535">
    <property type="entry name" value="VbhA"/>
</dbReference>
<organism evidence="2 3">
    <name type="scientific">Mycobacterium paraintracellulare</name>
    <dbReference type="NCBI Taxonomy" id="1138383"/>
    <lineage>
        <taxon>Bacteria</taxon>
        <taxon>Bacillati</taxon>
        <taxon>Actinomycetota</taxon>
        <taxon>Actinomycetes</taxon>
        <taxon>Mycobacteriales</taxon>
        <taxon>Mycobacteriaceae</taxon>
        <taxon>Mycobacterium</taxon>
        <taxon>Mycobacterium avium complex (MAC)</taxon>
    </lineage>
</organism>
<reference evidence="2 3" key="1">
    <citation type="journal article" date="2019" name="Emerg. Microbes Infect.">
        <title>Comprehensive subspecies identification of 175 nontuberculous mycobacteria species based on 7547 genomic profiles.</title>
        <authorList>
            <person name="Matsumoto Y."/>
            <person name="Kinjo T."/>
            <person name="Motooka D."/>
            <person name="Nabeya D."/>
            <person name="Jung N."/>
            <person name="Uechi K."/>
            <person name="Horii T."/>
            <person name="Iida T."/>
            <person name="Fujita J."/>
            <person name="Nakamura S."/>
        </authorList>
    </citation>
    <scope>NUCLEOTIDE SEQUENCE [LARGE SCALE GENOMIC DNA]</scope>
    <source>
        <strain evidence="2 3">JCM 30622</strain>
    </source>
</reference>
<dbReference type="Gene3D" id="1.10.8.1050">
    <property type="entry name" value="Antitoxin VbhA-like"/>
    <property type="match status" value="1"/>
</dbReference>
<dbReference type="Proteomes" id="UP000466578">
    <property type="component" value="Chromosome"/>
</dbReference>